<sequence length="828" mass="89907">MRKFGLLLTATVLVAGSLVQAGTAQAAVPAGVFQDFETETDLTGATVTLPQADKIERTADPTHGASGVKFSIAPAATPGATASSGLTLNAGTPSLPASDWSGHTLLGFDFFTEQDRTVVGRITVRDQANKAYGVDYKINARSWTPVDLRLSAITAAGVDISRIAYIGISMPRAGTTVVGHYDAFRLVDTDPYDKTAYGDQAAAQLLRLTDFNGILTKLAAQIATLDRQLGHAAADERLRAQVAAAEAQCAELRQTLSAGPMTYAQYAPFNAGVTALQRSVPRLANTIQARSHDKHADFGLESADSMSLVYPKDLPFSSIGPSPLVSLTRGEYENVQAVVLPFAEQLNDVQAKVTSVSGPAGALTASVAPVGSLNVTPTNQYHRPTYAGWTPDPIRDDLSSVDVPADTMQPYWIRLKASPNARPGIYRVKAAFSADGKHTRTMTVSATVWPVTIPDRPKLNTTFQFTPAIVNDIYGITDPAAQEATKHTYWSFLNDYKIEPDQLYTCPCIPSSPGPVIVPTPVEDVLYIRDHYGLRDFNAFYLWAGMLNPSKPETWQAQIDTWISQLRTAMDSYRAAGVDKYAYVYGFDEANGPLLQAAKQTFAAVKAAFPDVPIMTTLRDNSMGVDTGLAGLVDIWAPQQDLYNQTVAERTRARGDQAWWYPDIATGSPLPNWFNGYPPIDSRTLMGPMSYKSGVEGVLYYATNRWLRSDHANQLLVNDGVLSAWKAATFNGTAGDGSMFYPGPTGPMASIRLENFRDGMEDYNLLWVLSHDVAAKPHLPPALKAHATKLLAADDVVSDQRNFTEDPVRYRHWRTDVIATITAVGLMH</sequence>
<evidence type="ECO:0000313" key="3">
    <source>
        <dbReference type="EMBL" id="TCC53540.1"/>
    </source>
</evidence>
<dbReference type="OrthoDB" id="3579255at2"/>
<dbReference type="RefSeq" id="WP_131512460.1">
    <property type="nucleotide sequence ID" value="NZ_SJKD01000001.1"/>
</dbReference>
<evidence type="ECO:0000256" key="1">
    <source>
        <dbReference type="SAM" id="SignalP"/>
    </source>
</evidence>
<keyword evidence="4" id="KW-1185">Reference proteome</keyword>
<dbReference type="AlphaFoldDB" id="A0A4R0K2M1"/>
<feature type="signal peptide" evidence="1">
    <location>
        <begin position="1"/>
        <end position="26"/>
    </location>
</feature>
<dbReference type="Pfam" id="PF13320">
    <property type="entry name" value="GH123_cat"/>
    <property type="match status" value="1"/>
</dbReference>
<dbReference type="Proteomes" id="UP000293342">
    <property type="component" value="Unassembled WGS sequence"/>
</dbReference>
<reference evidence="3 4" key="1">
    <citation type="submission" date="2019-02" db="EMBL/GenBank/DDBJ databases">
        <title>Kribbella capetownensis sp. nov. and Kribbella speibonae sp. nov., isolated from soil.</title>
        <authorList>
            <person name="Curtis S.M."/>
            <person name="Norton I."/>
            <person name="Everest G.J."/>
            <person name="Meyers P.R."/>
        </authorList>
    </citation>
    <scope>NUCLEOTIDE SEQUENCE [LARGE SCALE GENOMIC DNA]</scope>
    <source>
        <strain evidence="3 4">YM53</strain>
    </source>
</reference>
<organism evidence="3 4">
    <name type="scientific">Kribbella capetownensis</name>
    <dbReference type="NCBI Taxonomy" id="1572659"/>
    <lineage>
        <taxon>Bacteria</taxon>
        <taxon>Bacillati</taxon>
        <taxon>Actinomycetota</taxon>
        <taxon>Actinomycetes</taxon>
        <taxon>Propionibacteriales</taxon>
        <taxon>Kribbellaceae</taxon>
        <taxon>Kribbella</taxon>
    </lineage>
</organism>
<gene>
    <name evidence="3" type="ORF">E0H75_07595</name>
</gene>
<accession>A0A4R0K2M1</accession>
<dbReference type="InterPro" id="IPR025150">
    <property type="entry name" value="GH123_cat"/>
</dbReference>
<proteinExistence type="predicted"/>
<feature type="chain" id="PRO_5020202194" evidence="1">
    <location>
        <begin position="27"/>
        <end position="828"/>
    </location>
</feature>
<name>A0A4R0K2M1_9ACTN</name>
<evidence type="ECO:0000313" key="4">
    <source>
        <dbReference type="Proteomes" id="UP000293342"/>
    </source>
</evidence>
<dbReference type="EMBL" id="SJKD01000001">
    <property type="protein sequence ID" value="TCC53540.1"/>
    <property type="molecule type" value="Genomic_DNA"/>
</dbReference>
<feature type="domain" description="Glycoside hydrolase 123 catalytic" evidence="2">
    <location>
        <begin position="585"/>
        <end position="767"/>
    </location>
</feature>
<keyword evidence="1" id="KW-0732">Signal</keyword>
<comment type="caution">
    <text evidence="3">The sequence shown here is derived from an EMBL/GenBank/DDBJ whole genome shotgun (WGS) entry which is preliminary data.</text>
</comment>
<protein>
    <submittedName>
        <fullName evidence="3">DUF4091 domain-containing protein</fullName>
    </submittedName>
</protein>
<evidence type="ECO:0000259" key="2">
    <source>
        <dbReference type="Pfam" id="PF13320"/>
    </source>
</evidence>